<evidence type="ECO:0000313" key="2">
    <source>
        <dbReference type="Proteomes" id="UP000693970"/>
    </source>
</evidence>
<proteinExistence type="predicted"/>
<accession>A0A9K3PAR0</accession>
<dbReference type="AlphaFoldDB" id="A0A9K3PAR0"/>
<organism evidence="1 2">
    <name type="scientific">Nitzschia inconspicua</name>
    <dbReference type="NCBI Taxonomy" id="303405"/>
    <lineage>
        <taxon>Eukaryota</taxon>
        <taxon>Sar</taxon>
        <taxon>Stramenopiles</taxon>
        <taxon>Ochrophyta</taxon>
        <taxon>Bacillariophyta</taxon>
        <taxon>Bacillariophyceae</taxon>
        <taxon>Bacillariophycidae</taxon>
        <taxon>Bacillariales</taxon>
        <taxon>Bacillariaceae</taxon>
        <taxon>Nitzschia</taxon>
    </lineage>
</organism>
<evidence type="ECO:0000313" key="1">
    <source>
        <dbReference type="EMBL" id="KAG7340513.1"/>
    </source>
</evidence>
<dbReference type="Proteomes" id="UP000693970">
    <property type="component" value="Unassembled WGS sequence"/>
</dbReference>
<sequence>MNRLVTKRKIEFEREIEHMERDDSVREITNQMPSNQAKKVTLAAKKVSTPAGESTLGIAYTISSKKGIDEMCDLYFYVPNLPLEYFIPNVINQGRAFTISMRFRTSFSNPNASCW</sequence>
<gene>
    <name evidence="1" type="ORF">IV203_024056</name>
</gene>
<dbReference type="EMBL" id="JAGRRH010000027">
    <property type="protein sequence ID" value="KAG7340513.1"/>
    <property type="molecule type" value="Genomic_DNA"/>
</dbReference>
<keyword evidence="2" id="KW-1185">Reference proteome</keyword>
<reference evidence="1" key="1">
    <citation type="journal article" date="2021" name="Sci. Rep.">
        <title>Diploid genomic architecture of Nitzschia inconspicua, an elite biomass production diatom.</title>
        <authorList>
            <person name="Oliver A."/>
            <person name="Podell S."/>
            <person name="Pinowska A."/>
            <person name="Traller J.C."/>
            <person name="Smith S.R."/>
            <person name="McClure R."/>
            <person name="Beliaev A."/>
            <person name="Bohutskyi P."/>
            <person name="Hill E.A."/>
            <person name="Rabines A."/>
            <person name="Zheng H."/>
            <person name="Allen L.Z."/>
            <person name="Kuo A."/>
            <person name="Grigoriev I.V."/>
            <person name="Allen A.E."/>
            <person name="Hazlebeck D."/>
            <person name="Allen E.E."/>
        </authorList>
    </citation>
    <scope>NUCLEOTIDE SEQUENCE</scope>
    <source>
        <strain evidence="1">Hildebrandi</strain>
    </source>
</reference>
<name>A0A9K3PAR0_9STRA</name>
<comment type="caution">
    <text evidence="1">The sequence shown here is derived from an EMBL/GenBank/DDBJ whole genome shotgun (WGS) entry which is preliminary data.</text>
</comment>
<reference evidence="1" key="2">
    <citation type="submission" date="2021-04" db="EMBL/GenBank/DDBJ databases">
        <authorList>
            <person name="Podell S."/>
        </authorList>
    </citation>
    <scope>NUCLEOTIDE SEQUENCE</scope>
    <source>
        <strain evidence="1">Hildebrandi</strain>
    </source>
</reference>
<protein>
    <submittedName>
        <fullName evidence="1">Uncharacterized protein</fullName>
    </submittedName>
</protein>